<sequence length="137" mass="15499">MDVDIIIKIGFFIRNLHDDIEQLYSKQFAGYNSGKTLTLYRGQGLSKSNFDQMMKTKGGLIAFNNFLSTSKNRDISLDFARKTLSNLELVGIFFAMTIDPSKSTTPFASIIGVSEFADEDEVLFSMHTIFRIHDIKP</sequence>
<evidence type="ECO:0000313" key="1">
    <source>
        <dbReference type="EMBL" id="CAF5228408.1"/>
    </source>
</evidence>
<comment type="caution">
    <text evidence="1">The sequence shown here is derived from an EMBL/GenBank/DDBJ whole genome shotgun (WGS) entry which is preliminary data.</text>
</comment>
<gene>
    <name evidence="1" type="ORF">SMN809_LOCUS85742</name>
</gene>
<accession>A0A8S3K9V5</accession>
<dbReference type="EMBL" id="CAJOBI010366600">
    <property type="protein sequence ID" value="CAF5228408.1"/>
    <property type="molecule type" value="Genomic_DNA"/>
</dbReference>
<proteinExistence type="predicted"/>
<dbReference type="Gene3D" id="3.90.176.10">
    <property type="entry name" value="Toxin ADP-ribosyltransferase, Chain A, domain 1"/>
    <property type="match status" value="1"/>
</dbReference>
<feature type="non-terminal residue" evidence="1">
    <location>
        <position position="137"/>
    </location>
</feature>
<protein>
    <submittedName>
        <fullName evidence="1">Uncharacterized protein</fullName>
    </submittedName>
</protein>
<dbReference type="Proteomes" id="UP000676336">
    <property type="component" value="Unassembled WGS sequence"/>
</dbReference>
<name>A0A8S3K9V5_9BILA</name>
<organism evidence="1 2">
    <name type="scientific">Rotaria magnacalcarata</name>
    <dbReference type="NCBI Taxonomy" id="392030"/>
    <lineage>
        <taxon>Eukaryota</taxon>
        <taxon>Metazoa</taxon>
        <taxon>Spiralia</taxon>
        <taxon>Gnathifera</taxon>
        <taxon>Rotifera</taxon>
        <taxon>Eurotatoria</taxon>
        <taxon>Bdelloidea</taxon>
        <taxon>Philodinida</taxon>
        <taxon>Philodinidae</taxon>
        <taxon>Rotaria</taxon>
    </lineage>
</organism>
<dbReference type="AlphaFoldDB" id="A0A8S3K9V5"/>
<dbReference type="SUPFAM" id="SSF56399">
    <property type="entry name" value="ADP-ribosylation"/>
    <property type="match status" value="1"/>
</dbReference>
<dbReference type="PROSITE" id="PS51996">
    <property type="entry name" value="TR_MART"/>
    <property type="match status" value="1"/>
</dbReference>
<reference evidence="1" key="1">
    <citation type="submission" date="2021-02" db="EMBL/GenBank/DDBJ databases">
        <authorList>
            <person name="Nowell W R."/>
        </authorList>
    </citation>
    <scope>NUCLEOTIDE SEQUENCE</scope>
</reference>
<evidence type="ECO:0000313" key="2">
    <source>
        <dbReference type="Proteomes" id="UP000676336"/>
    </source>
</evidence>